<comment type="caution">
    <text evidence="1">The sequence shown here is derived from an EMBL/GenBank/DDBJ whole genome shotgun (WGS) entry which is preliminary data.</text>
</comment>
<accession>A0A8J6QFT6</accession>
<evidence type="ECO:0000313" key="2">
    <source>
        <dbReference type="Proteomes" id="UP000602057"/>
    </source>
</evidence>
<name>A0A8J6QFT6_9FLAO</name>
<sequence>MLGWNVVRDGRKIKRENRNESFKIWTIELYNLTYDVGEQSNLADKYPELVNKAQQIMNYESGDVSALLDSRNEMLVKIIVLIHFDSLIETLKTRFNFFNEKLIGI</sequence>
<reference evidence="1" key="2">
    <citation type="submission" date="2020-09" db="EMBL/GenBank/DDBJ databases">
        <authorList>
            <person name="Wu Z."/>
        </authorList>
    </citation>
    <scope>NUCLEOTIDE SEQUENCE</scope>
    <source>
        <strain evidence="1">SC17</strain>
    </source>
</reference>
<proteinExistence type="predicted"/>
<reference evidence="1" key="1">
    <citation type="journal article" date="2013" name="Int. J. Syst. Evol. Microbiol.">
        <title>Aestuariibaculum suncheonense gen. nov., sp. nov., a marine bacterium of the family Flavobacteriaceae isolated from a tidal flat and emended descriptions of the genera Gaetbulibacter and Tamlana.</title>
        <authorList>
            <person name="Jeong S.H."/>
            <person name="Park M.S."/>
            <person name="Jin H.M."/>
            <person name="Lee K."/>
            <person name="Park W."/>
            <person name="Jeon C.O."/>
        </authorList>
    </citation>
    <scope>NUCLEOTIDE SEQUENCE</scope>
    <source>
        <strain evidence="1">SC17</strain>
    </source>
</reference>
<dbReference type="Proteomes" id="UP000602057">
    <property type="component" value="Unassembled WGS sequence"/>
</dbReference>
<dbReference type="RefSeq" id="WP_188215242.1">
    <property type="nucleotide sequence ID" value="NZ_BAABGH010000008.1"/>
</dbReference>
<dbReference type="Gene3D" id="3.30.1120.10">
    <property type="match status" value="1"/>
</dbReference>
<evidence type="ECO:0000313" key="1">
    <source>
        <dbReference type="EMBL" id="MBD0834786.1"/>
    </source>
</evidence>
<dbReference type="SUPFAM" id="SSF53649">
    <property type="entry name" value="Alkaline phosphatase-like"/>
    <property type="match status" value="1"/>
</dbReference>
<dbReference type="EMBL" id="JACVXC010000001">
    <property type="protein sequence ID" value="MBD0834786.1"/>
    <property type="molecule type" value="Genomic_DNA"/>
</dbReference>
<dbReference type="InterPro" id="IPR017850">
    <property type="entry name" value="Alkaline_phosphatase_core_sf"/>
</dbReference>
<organism evidence="1 2">
    <name type="scientific">Aestuariibaculum suncheonense</name>
    <dbReference type="NCBI Taxonomy" id="1028745"/>
    <lineage>
        <taxon>Bacteria</taxon>
        <taxon>Pseudomonadati</taxon>
        <taxon>Bacteroidota</taxon>
        <taxon>Flavobacteriia</taxon>
        <taxon>Flavobacteriales</taxon>
        <taxon>Flavobacteriaceae</taxon>
    </lineage>
</organism>
<dbReference type="AlphaFoldDB" id="A0A8J6QFT6"/>
<gene>
    <name evidence="1" type="ORF">ICJ84_05020</name>
</gene>
<keyword evidence="2" id="KW-1185">Reference proteome</keyword>
<protein>
    <submittedName>
        <fullName evidence="1">Uncharacterized protein</fullName>
    </submittedName>
</protein>